<reference evidence="1 2" key="1">
    <citation type="submission" date="2015-01" db="EMBL/GenBank/DDBJ databases">
        <title>Lifestyle Evolution in Cyanobacterial Symbionts of Sponges.</title>
        <authorList>
            <person name="Burgsdorf I."/>
            <person name="Slaby B.M."/>
            <person name="Handley K.M."/>
            <person name="Haber M."/>
            <person name="Blom J."/>
            <person name="Marshall C.W."/>
            <person name="Gilbert J.A."/>
            <person name="Hentschel U."/>
            <person name="Steindler L."/>
        </authorList>
    </citation>
    <scope>NUCLEOTIDE SEQUENCE [LARGE SCALE GENOMIC DNA]</scope>
    <source>
        <strain evidence="1">142</strain>
    </source>
</reference>
<dbReference type="InterPro" id="IPR032710">
    <property type="entry name" value="NTF2-like_dom_sf"/>
</dbReference>
<evidence type="ECO:0000313" key="1">
    <source>
        <dbReference type="EMBL" id="KKZ14080.1"/>
    </source>
</evidence>
<dbReference type="Proteomes" id="UP000035054">
    <property type="component" value="Unassembled WGS sequence"/>
</dbReference>
<dbReference type="EMBL" id="JXUO01000191">
    <property type="protein sequence ID" value="KKZ14080.1"/>
    <property type="molecule type" value="Genomic_DNA"/>
</dbReference>
<organism evidence="1 2">
    <name type="scientific">Candidatus Synechococcus spongiarum 142</name>
    <dbReference type="NCBI Taxonomy" id="1608213"/>
    <lineage>
        <taxon>Bacteria</taxon>
        <taxon>Bacillati</taxon>
        <taxon>Cyanobacteriota</taxon>
        <taxon>Cyanophyceae</taxon>
        <taxon>Synechococcales</taxon>
        <taxon>Synechococcaceae</taxon>
        <taxon>Synechococcus</taxon>
    </lineage>
</organism>
<dbReference type="InterPro" id="IPR011944">
    <property type="entry name" value="Steroid_delta5-4_isomerase"/>
</dbReference>
<name>A0A6N3X8A5_9SYNE</name>
<sequence length="170" mass="19176">MTTLSCSLPAYSTPDWVRDRAVIRALVVDKMSEAWNTADANLWARAYLPDSEFMNIFGALYLDRRANRQRHADLFATVFQGSTLRQELRSLKFITDDVAIADLDQTLTDYKALPPWLKTAIATSASVPIPPLRTRMKHVLVRQSDNSWKIVATQNTAVTPLLQAKELDTP</sequence>
<proteinExistence type="predicted"/>
<accession>A0A6N3X8A5</accession>
<dbReference type="SUPFAM" id="SSF54427">
    <property type="entry name" value="NTF2-like"/>
    <property type="match status" value="1"/>
</dbReference>
<comment type="caution">
    <text evidence="1">The sequence shown here is derived from an EMBL/GenBank/DDBJ whole genome shotgun (WGS) entry which is preliminary data.</text>
</comment>
<protein>
    <recommendedName>
        <fullName evidence="3">DUF4440 domain-containing protein</fullName>
    </recommendedName>
</protein>
<evidence type="ECO:0008006" key="3">
    <source>
        <dbReference type="Google" id="ProtNLM"/>
    </source>
</evidence>
<dbReference type="NCBIfam" id="TIGR02246">
    <property type="entry name" value="SgcJ/EcaC family oxidoreductase"/>
    <property type="match status" value="1"/>
</dbReference>
<dbReference type="Gene3D" id="3.10.450.50">
    <property type="match status" value="1"/>
</dbReference>
<dbReference type="AlphaFoldDB" id="A0A6N3X8A5"/>
<evidence type="ECO:0000313" key="2">
    <source>
        <dbReference type="Proteomes" id="UP000035054"/>
    </source>
</evidence>
<gene>
    <name evidence="1" type="ORF">TH68_05745</name>
</gene>